<keyword evidence="5" id="KW-1185">Reference proteome</keyword>
<dbReference type="AlphaFoldDB" id="C8NER6"/>
<reference evidence="4 5" key="1">
    <citation type="submission" date="2009-08" db="EMBL/GenBank/DDBJ databases">
        <authorList>
            <person name="Muzny D."/>
            <person name="Qin X."/>
            <person name="Deng J."/>
            <person name="Jiang H."/>
            <person name="Liu Y."/>
            <person name="Qu J."/>
            <person name="Song X.-Z."/>
            <person name="Zhang L."/>
            <person name="Thornton R."/>
            <person name="Coyle M."/>
            <person name="Francisco L."/>
            <person name="Jackson L."/>
            <person name="Javaid M."/>
            <person name="Korchina V."/>
            <person name="Kovar C."/>
            <person name="Mata R."/>
            <person name="Mathew T."/>
            <person name="Ngo R."/>
            <person name="Nguyen L."/>
            <person name="Nguyen N."/>
            <person name="Okwuonu G."/>
            <person name="Ongeri F."/>
            <person name="Pham C."/>
            <person name="Simmons D."/>
            <person name="Wilczek-Boney K."/>
            <person name="Hale W."/>
            <person name="Jakkamsetti A."/>
            <person name="Pham P."/>
            <person name="Ruth R."/>
            <person name="San Lucas F."/>
            <person name="Warren J."/>
            <person name="Zhang J."/>
            <person name="Zhao Z."/>
            <person name="Zhou C."/>
            <person name="Zhu D."/>
            <person name="Lee S."/>
            <person name="Bess C."/>
            <person name="Blankenburg K."/>
            <person name="Forbes L."/>
            <person name="Fu Q."/>
            <person name="Gubbala S."/>
            <person name="Hirani K."/>
            <person name="Jayaseelan J.C."/>
            <person name="Lara F."/>
            <person name="Munidasa M."/>
            <person name="Palculict T."/>
            <person name="Patil S."/>
            <person name="Pu L.-L."/>
            <person name="Saada N."/>
            <person name="Tang L."/>
            <person name="Weissenberger G."/>
            <person name="Zhu Y."/>
            <person name="Hemphill L."/>
            <person name="Shang Y."/>
            <person name="Youmans B."/>
            <person name="Ayvaz T."/>
            <person name="Ross M."/>
            <person name="Santibanez J."/>
            <person name="Aqrawi P."/>
            <person name="Gross S."/>
            <person name="Joshi V."/>
            <person name="Fowler G."/>
            <person name="Nazareth L."/>
            <person name="Reid J."/>
            <person name="Worley K."/>
            <person name="Petrosino J."/>
            <person name="Highlander S."/>
            <person name="Gibbs R."/>
        </authorList>
    </citation>
    <scope>NUCLEOTIDE SEQUENCE [LARGE SCALE GENOMIC DNA]</scope>
    <source>
        <strain evidence="4 5">ATCC 49175</strain>
    </source>
</reference>
<dbReference type="EMBL" id="ACKZ01000009">
    <property type="protein sequence ID" value="EEW37898.1"/>
    <property type="molecule type" value="Genomic_DNA"/>
</dbReference>
<dbReference type="CDD" id="cd02976">
    <property type="entry name" value="NrdH"/>
    <property type="match status" value="1"/>
</dbReference>
<comment type="function">
    <text evidence="1">Electron transport system for the ribonucleotide reductase system NrdEF.</text>
</comment>
<feature type="domain" description="Glutaredoxin" evidence="3">
    <location>
        <begin position="20"/>
        <end position="75"/>
    </location>
</feature>
<proteinExistence type="predicted"/>
<dbReference type="Pfam" id="PF00462">
    <property type="entry name" value="Glutaredoxin"/>
    <property type="match status" value="1"/>
</dbReference>
<dbReference type="InterPro" id="IPR011909">
    <property type="entry name" value="GlrX_NrdH"/>
</dbReference>
<evidence type="ECO:0000259" key="3">
    <source>
        <dbReference type="Pfam" id="PF00462"/>
    </source>
</evidence>
<dbReference type="eggNOG" id="COG0695">
    <property type="taxonomic scope" value="Bacteria"/>
</dbReference>
<dbReference type="Proteomes" id="UP000005926">
    <property type="component" value="Unassembled WGS sequence"/>
</dbReference>
<name>C8NER6_9LACT</name>
<evidence type="ECO:0000313" key="5">
    <source>
        <dbReference type="Proteomes" id="UP000005926"/>
    </source>
</evidence>
<dbReference type="PROSITE" id="PS51354">
    <property type="entry name" value="GLUTAREDOXIN_2"/>
    <property type="match status" value="1"/>
</dbReference>
<dbReference type="InterPro" id="IPR036249">
    <property type="entry name" value="Thioredoxin-like_sf"/>
</dbReference>
<evidence type="ECO:0000256" key="2">
    <source>
        <dbReference type="ARBA" id="ARBA00017945"/>
    </source>
</evidence>
<dbReference type="Gene3D" id="3.40.30.10">
    <property type="entry name" value="Glutaredoxin"/>
    <property type="match status" value="1"/>
</dbReference>
<accession>C8NER6</accession>
<dbReference type="HOGENOM" id="CLU_026126_9_0_9"/>
<sequence>MITSVRKNKRGRSNMSNRNIILYSKPNCMQCNFTKQFFENNNVEFTVKDVFESEEALAEVKELGFQSLPVIVADGVEPFFGFRPDLLEKLVG</sequence>
<dbReference type="InterPro" id="IPR002109">
    <property type="entry name" value="Glutaredoxin"/>
</dbReference>
<dbReference type="GO" id="GO:0045454">
    <property type="term" value="P:cell redox homeostasis"/>
    <property type="evidence" value="ECO:0007669"/>
    <property type="project" value="InterPro"/>
</dbReference>
<dbReference type="SUPFAM" id="SSF52833">
    <property type="entry name" value="Thioredoxin-like"/>
    <property type="match status" value="1"/>
</dbReference>
<organism evidence="4 5">
    <name type="scientific">Granulicatella adiacens ATCC 49175</name>
    <dbReference type="NCBI Taxonomy" id="638301"/>
    <lineage>
        <taxon>Bacteria</taxon>
        <taxon>Bacillati</taxon>
        <taxon>Bacillota</taxon>
        <taxon>Bacilli</taxon>
        <taxon>Lactobacillales</taxon>
        <taxon>Carnobacteriaceae</taxon>
        <taxon>Granulicatella</taxon>
    </lineage>
</organism>
<dbReference type="STRING" id="638301.HMPREF0444_0411"/>
<dbReference type="NCBIfam" id="TIGR02194">
    <property type="entry name" value="GlrX_NrdH"/>
    <property type="match status" value="1"/>
</dbReference>
<comment type="caution">
    <text evidence="4">The sequence shown here is derived from an EMBL/GenBank/DDBJ whole genome shotgun (WGS) entry which is preliminary data.</text>
</comment>
<evidence type="ECO:0000256" key="1">
    <source>
        <dbReference type="ARBA" id="ARBA00002292"/>
    </source>
</evidence>
<evidence type="ECO:0000313" key="4">
    <source>
        <dbReference type="EMBL" id="EEW37898.1"/>
    </source>
</evidence>
<protein>
    <recommendedName>
        <fullName evidence="2">Glutaredoxin-like protein NrdH</fullName>
    </recommendedName>
</protein>
<gene>
    <name evidence="4" type="ORF">HMPREF0444_0411</name>
</gene>